<dbReference type="EMBL" id="BT123946">
    <property type="protein sequence ID" value="ADE77232.1"/>
    <property type="molecule type" value="mRNA"/>
</dbReference>
<protein>
    <submittedName>
        <fullName evidence="2">Uncharacterized protein</fullName>
    </submittedName>
</protein>
<feature type="transmembrane region" description="Helical" evidence="1">
    <location>
        <begin position="44"/>
        <end position="65"/>
    </location>
</feature>
<keyword evidence="1" id="KW-0812">Transmembrane</keyword>
<evidence type="ECO:0000256" key="1">
    <source>
        <dbReference type="SAM" id="Phobius"/>
    </source>
</evidence>
<name>D5ACG3_PICSI</name>
<evidence type="ECO:0000313" key="2">
    <source>
        <dbReference type="EMBL" id="ADE77232.1"/>
    </source>
</evidence>
<keyword evidence="1" id="KW-0472">Membrane</keyword>
<dbReference type="AlphaFoldDB" id="D5ACG3"/>
<accession>D5ACG3</accession>
<keyword evidence="1" id="KW-1133">Transmembrane helix</keyword>
<reference evidence="2" key="1">
    <citation type="submission" date="2010-04" db="EMBL/GenBank/DDBJ databases">
        <authorList>
            <person name="Reid K.E."/>
            <person name="Liao N."/>
            <person name="Chan S."/>
            <person name="Docking R."/>
            <person name="Taylor G."/>
            <person name="Moore R."/>
            <person name="Mayo M."/>
            <person name="Munro S."/>
            <person name="King J."/>
            <person name="Yanchuk A."/>
            <person name="Holt R."/>
            <person name="Jones S."/>
            <person name="Marra M."/>
            <person name="Ritland C.E."/>
            <person name="Ritland K."/>
            <person name="Bohlmann J."/>
        </authorList>
    </citation>
    <scope>NUCLEOTIDE SEQUENCE</scope>
    <source>
        <tissue evidence="2">Bud</tissue>
    </source>
</reference>
<organism evidence="2">
    <name type="scientific">Picea sitchensis</name>
    <name type="common">Sitka spruce</name>
    <name type="synonym">Pinus sitchensis</name>
    <dbReference type="NCBI Taxonomy" id="3332"/>
    <lineage>
        <taxon>Eukaryota</taxon>
        <taxon>Viridiplantae</taxon>
        <taxon>Streptophyta</taxon>
        <taxon>Embryophyta</taxon>
        <taxon>Tracheophyta</taxon>
        <taxon>Spermatophyta</taxon>
        <taxon>Pinopsida</taxon>
        <taxon>Pinidae</taxon>
        <taxon>Conifers I</taxon>
        <taxon>Pinales</taxon>
        <taxon>Pinaceae</taxon>
        <taxon>Picea</taxon>
    </lineage>
</organism>
<sequence length="95" mass="11311">MYTVKIIGCYCDIVVNYVTPLHPYVIFLSPSHVNVGVMKVHEIYIFWELSIVISYYFSVCIIVTYDYTDMNICFHGKQVHYYLLQWEKFVTILLL</sequence>
<proteinExistence type="evidence at transcript level"/>